<comment type="caution">
    <text evidence="2">The sequence shown here is derived from an EMBL/GenBank/DDBJ whole genome shotgun (WGS) entry which is preliminary data.</text>
</comment>
<sequence length="247" mass="27232">IKLSFLGAAQNVTGSRYLVEVNNVRFLVDCGLYQERDLRGRNWEPFSIPPDTIDAVLLTHAHLDHCGLLPKLVCEGFKGRIYCTAGTSEVAKIILMDSAKIQQEDAEFKRERHQREGRKGRYPEVSLYTTDDASGCFPLLSPIPYGEPVQIGDGVAATFYDAGHILGSSMIKVVISQNGEKRTVIFSGDVGRWDKPILRDPTLFDEADYVLVESTYGDRLHQNQGTIGDELAGVINSTVESGGNVLI</sequence>
<dbReference type="CDD" id="cd16295">
    <property type="entry name" value="TTHA0252-CPSF-like_MBL-fold"/>
    <property type="match status" value="1"/>
</dbReference>
<feature type="domain" description="Metallo-beta-lactamase" evidence="1">
    <location>
        <begin position="13"/>
        <end position="228"/>
    </location>
</feature>
<accession>X1NFI1</accession>
<gene>
    <name evidence="2" type="ORF">S06H3_52191</name>
</gene>
<dbReference type="InterPro" id="IPR036866">
    <property type="entry name" value="RibonucZ/Hydroxyglut_hydro"/>
</dbReference>
<dbReference type="EMBL" id="BARV01033174">
    <property type="protein sequence ID" value="GAI42363.1"/>
    <property type="molecule type" value="Genomic_DNA"/>
</dbReference>
<evidence type="ECO:0000259" key="1">
    <source>
        <dbReference type="SMART" id="SM00849"/>
    </source>
</evidence>
<dbReference type="GO" id="GO:0004521">
    <property type="term" value="F:RNA endonuclease activity"/>
    <property type="evidence" value="ECO:0007669"/>
    <property type="project" value="TreeGrafter"/>
</dbReference>
<dbReference type="SUPFAM" id="SSF56281">
    <property type="entry name" value="Metallo-hydrolase/oxidoreductase"/>
    <property type="match status" value="1"/>
</dbReference>
<organism evidence="2">
    <name type="scientific">marine sediment metagenome</name>
    <dbReference type="NCBI Taxonomy" id="412755"/>
    <lineage>
        <taxon>unclassified sequences</taxon>
        <taxon>metagenomes</taxon>
        <taxon>ecological metagenomes</taxon>
    </lineage>
</organism>
<dbReference type="Pfam" id="PF16661">
    <property type="entry name" value="Lactamase_B_6"/>
    <property type="match status" value="1"/>
</dbReference>
<reference evidence="2" key="1">
    <citation type="journal article" date="2014" name="Front. Microbiol.">
        <title>High frequency of phylogenetically diverse reductive dehalogenase-homologous genes in deep subseafloor sedimentary metagenomes.</title>
        <authorList>
            <person name="Kawai M."/>
            <person name="Futagami T."/>
            <person name="Toyoda A."/>
            <person name="Takaki Y."/>
            <person name="Nishi S."/>
            <person name="Hori S."/>
            <person name="Arai W."/>
            <person name="Tsubouchi T."/>
            <person name="Morono Y."/>
            <person name="Uchiyama I."/>
            <person name="Ito T."/>
            <person name="Fujiyama A."/>
            <person name="Inagaki F."/>
            <person name="Takami H."/>
        </authorList>
    </citation>
    <scope>NUCLEOTIDE SEQUENCE</scope>
    <source>
        <strain evidence="2">Expedition CK06-06</strain>
    </source>
</reference>
<dbReference type="PANTHER" id="PTHR11203:SF37">
    <property type="entry name" value="INTEGRATOR COMPLEX SUBUNIT 11"/>
    <property type="match status" value="1"/>
</dbReference>
<dbReference type="AlphaFoldDB" id="X1NFI1"/>
<dbReference type="Gene3D" id="3.60.15.10">
    <property type="entry name" value="Ribonuclease Z/Hydroxyacylglutathione hydrolase-like"/>
    <property type="match status" value="1"/>
</dbReference>
<protein>
    <recommendedName>
        <fullName evidence="1">Metallo-beta-lactamase domain-containing protein</fullName>
    </recommendedName>
</protein>
<feature type="non-terminal residue" evidence="2">
    <location>
        <position position="1"/>
    </location>
</feature>
<evidence type="ECO:0000313" key="2">
    <source>
        <dbReference type="EMBL" id="GAI42363.1"/>
    </source>
</evidence>
<dbReference type="InterPro" id="IPR001279">
    <property type="entry name" value="Metallo-B-lactamas"/>
</dbReference>
<feature type="non-terminal residue" evidence="2">
    <location>
        <position position="247"/>
    </location>
</feature>
<name>X1NFI1_9ZZZZ</name>
<dbReference type="SMART" id="SM00849">
    <property type="entry name" value="Lactamase_B"/>
    <property type="match status" value="1"/>
</dbReference>
<dbReference type="InterPro" id="IPR050698">
    <property type="entry name" value="MBL"/>
</dbReference>
<proteinExistence type="predicted"/>
<dbReference type="PANTHER" id="PTHR11203">
    <property type="entry name" value="CLEAVAGE AND POLYADENYLATION SPECIFICITY FACTOR FAMILY MEMBER"/>
    <property type="match status" value="1"/>
</dbReference>